<dbReference type="GO" id="GO:0017004">
    <property type="term" value="P:cytochrome complex assembly"/>
    <property type="evidence" value="ECO:0007669"/>
    <property type="project" value="UniProtKB-KW"/>
</dbReference>
<comment type="similarity">
    <text evidence="2">Belongs to the thioredoxin family. DsbE subfamily.</text>
</comment>
<evidence type="ECO:0000256" key="5">
    <source>
        <dbReference type="ARBA" id="ARBA00023284"/>
    </source>
</evidence>
<dbReference type="AlphaFoldDB" id="A0A839HCN6"/>
<name>A0A839HCN6_9GAMM</name>
<evidence type="ECO:0000256" key="4">
    <source>
        <dbReference type="ARBA" id="ARBA00023157"/>
    </source>
</evidence>
<evidence type="ECO:0000256" key="1">
    <source>
        <dbReference type="ARBA" id="ARBA00004383"/>
    </source>
</evidence>
<evidence type="ECO:0000259" key="6">
    <source>
        <dbReference type="PROSITE" id="PS51352"/>
    </source>
</evidence>
<dbReference type="RefSeq" id="WP_182584353.1">
    <property type="nucleotide sequence ID" value="NZ_JABVCQ010000024.1"/>
</dbReference>
<dbReference type="InterPro" id="IPR004799">
    <property type="entry name" value="Periplasmic_diS_OxRdtase_DsbE"/>
</dbReference>
<feature type="domain" description="Thioredoxin" evidence="6">
    <location>
        <begin position="39"/>
        <end position="181"/>
    </location>
</feature>
<evidence type="ECO:0000256" key="3">
    <source>
        <dbReference type="ARBA" id="ARBA00022748"/>
    </source>
</evidence>
<keyword evidence="8" id="KW-1185">Reference proteome</keyword>
<dbReference type="InterPro" id="IPR013766">
    <property type="entry name" value="Thioredoxin_domain"/>
</dbReference>
<organism evidence="7 8">
    <name type="scientific">Thiospirillum jenense</name>
    <dbReference type="NCBI Taxonomy" id="1653858"/>
    <lineage>
        <taxon>Bacteria</taxon>
        <taxon>Pseudomonadati</taxon>
        <taxon>Pseudomonadota</taxon>
        <taxon>Gammaproteobacteria</taxon>
        <taxon>Chromatiales</taxon>
        <taxon>Chromatiaceae</taxon>
        <taxon>Thiospirillum</taxon>
    </lineage>
</organism>
<dbReference type="InterPro" id="IPR036249">
    <property type="entry name" value="Thioredoxin-like_sf"/>
</dbReference>
<evidence type="ECO:0000313" key="7">
    <source>
        <dbReference type="EMBL" id="MBB1126725.1"/>
    </source>
</evidence>
<dbReference type="GO" id="GO:0015036">
    <property type="term" value="F:disulfide oxidoreductase activity"/>
    <property type="evidence" value="ECO:0007669"/>
    <property type="project" value="InterPro"/>
</dbReference>
<accession>A0A839HCN6</accession>
<dbReference type="InterPro" id="IPR050553">
    <property type="entry name" value="Thioredoxin_ResA/DsbE_sf"/>
</dbReference>
<dbReference type="PANTHER" id="PTHR42852:SF6">
    <property type="entry name" value="THIOL:DISULFIDE INTERCHANGE PROTEIN DSBE"/>
    <property type="match status" value="1"/>
</dbReference>
<protein>
    <submittedName>
        <fullName evidence="7">DsbE family thiol:disulfide interchange protein</fullName>
    </submittedName>
</protein>
<dbReference type="Pfam" id="PF08534">
    <property type="entry name" value="Redoxin"/>
    <property type="match status" value="1"/>
</dbReference>
<comment type="caution">
    <text evidence="7">The sequence shown here is derived from an EMBL/GenBank/DDBJ whole genome shotgun (WGS) entry which is preliminary data.</text>
</comment>
<dbReference type="NCBIfam" id="TIGR00385">
    <property type="entry name" value="dsbE"/>
    <property type="match status" value="1"/>
</dbReference>
<dbReference type="PANTHER" id="PTHR42852">
    <property type="entry name" value="THIOL:DISULFIDE INTERCHANGE PROTEIN DSBE"/>
    <property type="match status" value="1"/>
</dbReference>
<dbReference type="GO" id="GO:0030288">
    <property type="term" value="C:outer membrane-bounded periplasmic space"/>
    <property type="evidence" value="ECO:0007669"/>
    <property type="project" value="InterPro"/>
</dbReference>
<dbReference type="PROSITE" id="PS51352">
    <property type="entry name" value="THIOREDOXIN_2"/>
    <property type="match status" value="1"/>
</dbReference>
<dbReference type="CDD" id="cd03010">
    <property type="entry name" value="TlpA_like_DsbE"/>
    <property type="match status" value="1"/>
</dbReference>
<dbReference type="Gene3D" id="3.40.30.10">
    <property type="entry name" value="Glutaredoxin"/>
    <property type="match status" value="1"/>
</dbReference>
<dbReference type="Proteomes" id="UP000548632">
    <property type="component" value="Unassembled WGS sequence"/>
</dbReference>
<gene>
    <name evidence="7" type="ORF">HUK38_10860</name>
</gene>
<comment type="subcellular location">
    <subcellularLocation>
        <location evidence="1">Cell inner membrane</location>
        <topology evidence="1">Single-pass membrane protein</topology>
        <orientation evidence="1">Periplasmic side</orientation>
    </subcellularLocation>
</comment>
<dbReference type="EMBL" id="JABVCQ010000024">
    <property type="protein sequence ID" value="MBB1126725.1"/>
    <property type="molecule type" value="Genomic_DNA"/>
</dbReference>
<dbReference type="InterPro" id="IPR013740">
    <property type="entry name" value="Redoxin"/>
</dbReference>
<dbReference type="SUPFAM" id="SSF52833">
    <property type="entry name" value="Thioredoxin-like"/>
    <property type="match status" value="1"/>
</dbReference>
<keyword evidence="4" id="KW-1015">Disulfide bond</keyword>
<keyword evidence="5" id="KW-0676">Redox-active center</keyword>
<evidence type="ECO:0000313" key="8">
    <source>
        <dbReference type="Proteomes" id="UP000548632"/>
    </source>
</evidence>
<dbReference type="GO" id="GO:0005886">
    <property type="term" value="C:plasma membrane"/>
    <property type="evidence" value="ECO:0007669"/>
    <property type="project" value="UniProtKB-SubCell"/>
</dbReference>
<reference evidence="7 8" key="1">
    <citation type="journal article" date="2020" name="Arch. Microbiol.">
        <title>The genome sequence of the giant phototrophic gammaproteobacterium Thiospirillum jenense gives insight into its physiological properties and phylogenetic relationships.</title>
        <authorList>
            <person name="Imhoff J.F."/>
            <person name="Meyer T.E."/>
            <person name="Kyndt J.A."/>
        </authorList>
    </citation>
    <scope>NUCLEOTIDE SEQUENCE [LARGE SCALE GENOMIC DNA]</scope>
    <source>
        <strain evidence="7 8">DSM 216</strain>
    </source>
</reference>
<sequence length="186" mass="20672">MTIQSKRLSLFVLPLAIFIALVGLLLFGLTQDPREVPSPLIGKSIPTFNTPDLIDPSRQVTDAELRGHITLFNVWASWCPACKAEHPMLMQLAQQAGIQLIGLNWKDERSAALQVINSTGNPYLFIGYDRDNRVGLDWGVYGAPETFIIDRAGIIRHKHIGPIDQTVWDDTLAPLIKTLQAEPHSP</sequence>
<evidence type="ECO:0000256" key="2">
    <source>
        <dbReference type="ARBA" id="ARBA00007758"/>
    </source>
</evidence>
<keyword evidence="3" id="KW-0201">Cytochrome c-type biogenesis</keyword>
<proteinExistence type="inferred from homology"/>